<keyword evidence="1" id="KW-1133">Transmembrane helix</keyword>
<keyword evidence="1" id="KW-0812">Transmembrane</keyword>
<name>A0A3G5AKV2_9VIRU</name>
<protein>
    <recommendedName>
        <fullName evidence="3">Transmembrane protein</fullName>
    </recommendedName>
</protein>
<gene>
    <name evidence="2" type="ORF">Sylvanvirus3_33</name>
</gene>
<dbReference type="EMBL" id="MK072509">
    <property type="protein sequence ID" value="AYV86579.1"/>
    <property type="molecule type" value="Genomic_DNA"/>
</dbReference>
<sequence length="239" mass="28438">MIYRFLLLFILIEYIQSILSIHSQTCNEEMINTFMPFSEQLQYSIGINQGYLMEHNLRTYEYDAITEFIDQSILLYQQVCNDEMKYNSDRYKDKTCLVSPTTTILSSCESNCTFNYNYTCTQSLSLRKIEYVYSIHDIETLYELHRLSVVFSKCFPINLQYKIPDKNNFKWLNNIITMCKASLTFYDNYTFPINVEHIILDDYYYRKTAFSVQWMDLLPIIFFTVVVVLVITCLATFSK</sequence>
<proteinExistence type="predicted"/>
<evidence type="ECO:0000313" key="2">
    <source>
        <dbReference type="EMBL" id="AYV86579.1"/>
    </source>
</evidence>
<organism evidence="2">
    <name type="scientific">Sylvanvirus sp</name>
    <dbReference type="NCBI Taxonomy" id="2487774"/>
    <lineage>
        <taxon>Viruses</taxon>
    </lineage>
</organism>
<accession>A0A3G5AKV2</accession>
<evidence type="ECO:0000256" key="1">
    <source>
        <dbReference type="SAM" id="Phobius"/>
    </source>
</evidence>
<evidence type="ECO:0008006" key="3">
    <source>
        <dbReference type="Google" id="ProtNLM"/>
    </source>
</evidence>
<feature type="transmembrane region" description="Helical" evidence="1">
    <location>
        <begin position="217"/>
        <end position="237"/>
    </location>
</feature>
<keyword evidence="1" id="KW-0472">Membrane</keyword>
<reference evidence="2" key="1">
    <citation type="submission" date="2018-10" db="EMBL/GenBank/DDBJ databases">
        <title>Hidden diversity of soil giant viruses.</title>
        <authorList>
            <person name="Schulz F."/>
            <person name="Alteio L."/>
            <person name="Goudeau D."/>
            <person name="Ryan E.M."/>
            <person name="Malmstrom R.R."/>
            <person name="Blanchard J."/>
            <person name="Woyke T."/>
        </authorList>
    </citation>
    <scope>NUCLEOTIDE SEQUENCE</scope>
    <source>
        <strain evidence="2">SYV1</strain>
    </source>
</reference>